<dbReference type="UniPathway" id="UPA00241">
    <property type="reaction ID" value="UER00356"/>
</dbReference>
<evidence type="ECO:0000256" key="4">
    <source>
        <dbReference type="ARBA" id="ARBA00022993"/>
    </source>
</evidence>
<dbReference type="SUPFAM" id="SSF52540">
    <property type="entry name" value="P-loop containing nucleoside triphosphate hydrolases"/>
    <property type="match status" value="1"/>
</dbReference>
<comment type="catalytic activity">
    <reaction evidence="5">
        <text>3'-dephospho-CoA + ATP = ADP + CoA + H(+)</text>
        <dbReference type="Rhea" id="RHEA:18245"/>
        <dbReference type="ChEBI" id="CHEBI:15378"/>
        <dbReference type="ChEBI" id="CHEBI:30616"/>
        <dbReference type="ChEBI" id="CHEBI:57287"/>
        <dbReference type="ChEBI" id="CHEBI:57328"/>
        <dbReference type="ChEBI" id="CHEBI:456216"/>
        <dbReference type="EC" id="2.7.1.24"/>
    </reaction>
</comment>
<name>A0A7W6CZB5_9HYPH</name>
<dbReference type="GO" id="GO:0004140">
    <property type="term" value="F:dephospho-CoA kinase activity"/>
    <property type="evidence" value="ECO:0007669"/>
    <property type="project" value="UniProtKB-UniRule"/>
</dbReference>
<dbReference type="EMBL" id="JACIDR010000002">
    <property type="protein sequence ID" value="MBB3973029.1"/>
    <property type="molecule type" value="Genomic_DNA"/>
</dbReference>
<dbReference type="GO" id="GO:0005524">
    <property type="term" value="F:ATP binding"/>
    <property type="evidence" value="ECO:0007669"/>
    <property type="project" value="UniProtKB-UniRule"/>
</dbReference>
<proteinExistence type="inferred from homology"/>
<dbReference type="InterPro" id="IPR027417">
    <property type="entry name" value="P-loop_NTPase"/>
</dbReference>
<gene>
    <name evidence="5" type="primary">coaE</name>
    <name evidence="7" type="ORF">GGR24_001686</name>
</gene>
<dbReference type="HAMAP" id="MF_00376">
    <property type="entry name" value="Dephospho_CoA_kinase"/>
    <property type="match status" value="1"/>
</dbReference>
<comment type="similarity">
    <text evidence="1 5">Belongs to the CoaE family.</text>
</comment>
<evidence type="ECO:0000256" key="3">
    <source>
        <dbReference type="ARBA" id="ARBA00022840"/>
    </source>
</evidence>
<feature type="binding site" evidence="5">
    <location>
        <begin position="21"/>
        <end position="26"/>
    </location>
    <ligand>
        <name>ATP</name>
        <dbReference type="ChEBI" id="CHEBI:30616"/>
    </ligand>
</feature>
<dbReference type="Pfam" id="PF01121">
    <property type="entry name" value="CoaE"/>
    <property type="match status" value="1"/>
</dbReference>
<dbReference type="InterPro" id="IPR001977">
    <property type="entry name" value="Depp_CoAkinase"/>
</dbReference>
<dbReference type="Proteomes" id="UP000528964">
    <property type="component" value="Unassembled WGS sequence"/>
</dbReference>
<evidence type="ECO:0000256" key="6">
    <source>
        <dbReference type="NCBIfam" id="TIGR00152"/>
    </source>
</evidence>
<dbReference type="NCBIfam" id="TIGR00152">
    <property type="entry name" value="dephospho-CoA kinase"/>
    <property type="match status" value="1"/>
</dbReference>
<keyword evidence="4 5" id="KW-0173">Coenzyme A biosynthesis</keyword>
<keyword evidence="2 5" id="KW-0547">Nucleotide-binding</keyword>
<evidence type="ECO:0000256" key="2">
    <source>
        <dbReference type="ARBA" id="ARBA00022741"/>
    </source>
</evidence>
<keyword evidence="3 5" id="KW-0067">ATP-binding</keyword>
<dbReference type="Gene3D" id="3.40.50.300">
    <property type="entry name" value="P-loop containing nucleotide triphosphate hydrolases"/>
    <property type="match status" value="1"/>
</dbReference>
<evidence type="ECO:0000313" key="8">
    <source>
        <dbReference type="Proteomes" id="UP000528964"/>
    </source>
</evidence>
<dbReference type="EC" id="2.7.1.24" evidence="5 6"/>
<comment type="pathway">
    <text evidence="5">Cofactor biosynthesis; coenzyme A biosynthesis; CoA from (R)-pantothenate: step 5/5.</text>
</comment>
<dbReference type="AlphaFoldDB" id="A0A7W6CZB5"/>
<comment type="subcellular location">
    <subcellularLocation>
        <location evidence="5">Cytoplasm</location>
    </subcellularLocation>
</comment>
<evidence type="ECO:0000313" key="7">
    <source>
        <dbReference type="EMBL" id="MBB3973029.1"/>
    </source>
</evidence>
<keyword evidence="5" id="KW-0963">Cytoplasm</keyword>
<keyword evidence="8" id="KW-1185">Reference proteome</keyword>
<dbReference type="PANTHER" id="PTHR10695">
    <property type="entry name" value="DEPHOSPHO-COA KINASE-RELATED"/>
    <property type="match status" value="1"/>
</dbReference>
<protein>
    <recommendedName>
        <fullName evidence="5 6">Dephospho-CoA kinase</fullName>
        <ecNumber evidence="5 6">2.7.1.24</ecNumber>
    </recommendedName>
    <alternativeName>
        <fullName evidence="5">Dephosphocoenzyme A kinase</fullName>
    </alternativeName>
</protein>
<accession>A0A7W6CZB5</accession>
<evidence type="ECO:0000256" key="5">
    <source>
        <dbReference type="HAMAP-Rule" id="MF_00376"/>
    </source>
</evidence>
<organism evidence="7 8">
    <name type="scientific">Hansschlegelia beijingensis</name>
    <dbReference type="NCBI Taxonomy" id="1133344"/>
    <lineage>
        <taxon>Bacteria</taxon>
        <taxon>Pseudomonadati</taxon>
        <taxon>Pseudomonadota</taxon>
        <taxon>Alphaproteobacteria</taxon>
        <taxon>Hyphomicrobiales</taxon>
        <taxon>Methylopilaceae</taxon>
        <taxon>Hansschlegelia</taxon>
    </lineage>
</organism>
<reference evidence="7 8" key="1">
    <citation type="submission" date="2020-08" db="EMBL/GenBank/DDBJ databases">
        <title>Genomic Encyclopedia of Type Strains, Phase IV (KMG-IV): sequencing the most valuable type-strain genomes for metagenomic binning, comparative biology and taxonomic classification.</title>
        <authorList>
            <person name="Goeker M."/>
        </authorList>
    </citation>
    <scope>NUCLEOTIDE SEQUENCE [LARGE SCALE GENOMIC DNA]</scope>
    <source>
        <strain evidence="7 8">DSM 25481</strain>
    </source>
</reference>
<dbReference type="CDD" id="cd02022">
    <property type="entry name" value="DPCK"/>
    <property type="match status" value="1"/>
</dbReference>
<dbReference type="GO" id="GO:0015937">
    <property type="term" value="P:coenzyme A biosynthetic process"/>
    <property type="evidence" value="ECO:0007669"/>
    <property type="project" value="UniProtKB-UniRule"/>
</dbReference>
<dbReference type="PANTHER" id="PTHR10695:SF46">
    <property type="entry name" value="BIFUNCTIONAL COENZYME A SYNTHASE-RELATED"/>
    <property type="match status" value="1"/>
</dbReference>
<comment type="caution">
    <text evidence="7">The sequence shown here is derived from an EMBL/GenBank/DDBJ whole genome shotgun (WGS) entry which is preliminary data.</text>
</comment>
<dbReference type="GO" id="GO:0005737">
    <property type="term" value="C:cytoplasm"/>
    <property type="evidence" value="ECO:0007669"/>
    <property type="project" value="UniProtKB-SubCell"/>
</dbReference>
<sequence>MIGANDASPDMLVIGLTGSIGMGKTTTARLFAEEGAAVHDADAAVHALYRGKAAPLIEAAFPGTTRAGEVDRKELGKRVLGDAAALAKLEAIVHPLVREAEAEFLRDARARGVRVAVLDIPLLFESGRARQMDAVVVVSAGEAEQRRRVMERPGMTEETFRRVLSRQMPDAEKRARADIVIDTSGGVEDARAQVRAALARLLGR</sequence>
<evidence type="ECO:0000256" key="1">
    <source>
        <dbReference type="ARBA" id="ARBA00009018"/>
    </source>
</evidence>
<keyword evidence="5 7" id="KW-0808">Transferase</keyword>
<dbReference type="PROSITE" id="PS51219">
    <property type="entry name" value="DPCK"/>
    <property type="match status" value="1"/>
</dbReference>
<keyword evidence="5 7" id="KW-0418">Kinase</keyword>
<comment type="function">
    <text evidence="5">Catalyzes the phosphorylation of the 3'-hydroxyl group of dephosphocoenzyme A to form coenzyme A.</text>
</comment>